<feature type="signal peptide" evidence="1">
    <location>
        <begin position="1"/>
        <end position="23"/>
    </location>
</feature>
<sequence>MMVCVVTFKLVLFAASRIHIAYIMQTTSQPLLPYSKGPLSRFSFSQTIEIDVGRRDGSFDLDAKTLKLHGYMRSSDAAAAAAAHRPNDVSIRSLAGYTRDPILVQNKLHFSDIHFTRKISNGAYGEVWLGEFNHERVAIKQIREDFKDDTHEIENFVAEIRLTIPMRHPNVLSCLGCSWHPQTFRLCMVAPFMAHGDLFVLLNKPTAKTFTWRDEKCHVALGLALGLLYLHKRSVVHRDLKSKNVLVDADCTPKITDFGISRRRDELSTMTVGIGTPLWTAPEVFHSCRYTESVDMYSFGVILSELDTLQVPFMDQFADKKGNLDAMAVVKAVVNNTAKPTFLPSCPPTVLSLAMDCLQHDAVKRPTADQVVRRIQTQVIPELALL</sequence>
<dbReference type="PROSITE" id="PS50011">
    <property type="entry name" value="PROTEIN_KINASE_DOM"/>
    <property type="match status" value="1"/>
</dbReference>
<accession>A0A485L9S6</accession>
<keyword evidence="1" id="KW-0732">Signal</keyword>
<feature type="domain" description="Protein kinase" evidence="2">
    <location>
        <begin position="113"/>
        <end position="380"/>
    </location>
</feature>
<evidence type="ECO:0000313" key="5">
    <source>
        <dbReference type="Proteomes" id="UP000332933"/>
    </source>
</evidence>
<keyword evidence="5" id="KW-1185">Reference proteome</keyword>
<dbReference type="GO" id="GO:0005524">
    <property type="term" value="F:ATP binding"/>
    <property type="evidence" value="ECO:0007669"/>
    <property type="project" value="InterPro"/>
</dbReference>
<dbReference type="EMBL" id="CAADRA010006199">
    <property type="protein sequence ID" value="VFT94266.1"/>
    <property type="molecule type" value="Genomic_DNA"/>
</dbReference>
<dbReference type="EMBL" id="VJMH01006178">
    <property type="protein sequence ID" value="KAF0691213.1"/>
    <property type="molecule type" value="Genomic_DNA"/>
</dbReference>
<reference evidence="3" key="2">
    <citation type="submission" date="2019-06" db="EMBL/GenBank/DDBJ databases">
        <title>Genomics analysis of Aphanomyces spp. identifies a new class of oomycete effector associated with host adaptation.</title>
        <authorList>
            <person name="Gaulin E."/>
        </authorList>
    </citation>
    <scope>NUCLEOTIDE SEQUENCE</scope>
    <source>
        <strain evidence="3">CBS 578.67</strain>
    </source>
</reference>
<dbReference type="Gene3D" id="3.30.200.20">
    <property type="entry name" value="Phosphorylase Kinase, domain 1"/>
    <property type="match status" value="1"/>
</dbReference>
<proteinExistence type="predicted"/>
<dbReference type="GO" id="GO:0004674">
    <property type="term" value="F:protein serine/threonine kinase activity"/>
    <property type="evidence" value="ECO:0007669"/>
    <property type="project" value="TreeGrafter"/>
</dbReference>
<evidence type="ECO:0000313" key="3">
    <source>
        <dbReference type="EMBL" id="KAF0691213.1"/>
    </source>
</evidence>
<dbReference type="SMART" id="SM00220">
    <property type="entry name" value="S_TKc"/>
    <property type="match status" value="1"/>
</dbReference>
<evidence type="ECO:0000256" key="1">
    <source>
        <dbReference type="SAM" id="SignalP"/>
    </source>
</evidence>
<dbReference type="InterPro" id="IPR008271">
    <property type="entry name" value="Ser/Thr_kinase_AS"/>
</dbReference>
<dbReference type="AlphaFoldDB" id="A0A485L9S6"/>
<evidence type="ECO:0000313" key="4">
    <source>
        <dbReference type="EMBL" id="VFT94266.1"/>
    </source>
</evidence>
<dbReference type="InterPro" id="IPR000719">
    <property type="entry name" value="Prot_kinase_dom"/>
</dbReference>
<organism evidence="4 5">
    <name type="scientific">Aphanomyces stellatus</name>
    <dbReference type="NCBI Taxonomy" id="120398"/>
    <lineage>
        <taxon>Eukaryota</taxon>
        <taxon>Sar</taxon>
        <taxon>Stramenopiles</taxon>
        <taxon>Oomycota</taxon>
        <taxon>Saprolegniomycetes</taxon>
        <taxon>Saprolegniales</taxon>
        <taxon>Verrucalvaceae</taxon>
        <taxon>Aphanomyces</taxon>
    </lineage>
</organism>
<dbReference type="PROSITE" id="PS00108">
    <property type="entry name" value="PROTEIN_KINASE_ST"/>
    <property type="match status" value="1"/>
</dbReference>
<dbReference type="Gene3D" id="1.10.510.10">
    <property type="entry name" value="Transferase(Phosphotransferase) domain 1"/>
    <property type="match status" value="1"/>
</dbReference>
<dbReference type="PANTHER" id="PTHR44329">
    <property type="entry name" value="SERINE/THREONINE-PROTEIN KINASE TNNI3K-RELATED"/>
    <property type="match status" value="1"/>
</dbReference>
<dbReference type="SUPFAM" id="SSF56112">
    <property type="entry name" value="Protein kinase-like (PK-like)"/>
    <property type="match status" value="1"/>
</dbReference>
<dbReference type="OrthoDB" id="544350at2759"/>
<evidence type="ECO:0000259" key="2">
    <source>
        <dbReference type="PROSITE" id="PS50011"/>
    </source>
</evidence>
<dbReference type="PANTHER" id="PTHR44329:SF214">
    <property type="entry name" value="PROTEIN KINASE DOMAIN-CONTAINING PROTEIN"/>
    <property type="match status" value="1"/>
</dbReference>
<dbReference type="InterPro" id="IPR011009">
    <property type="entry name" value="Kinase-like_dom_sf"/>
</dbReference>
<gene>
    <name evidence="4" type="primary">Aste57867_17513</name>
    <name evidence="3" type="ORF">As57867_017453</name>
    <name evidence="4" type="ORF">ASTE57867_17513</name>
</gene>
<dbReference type="Pfam" id="PF00069">
    <property type="entry name" value="Pkinase"/>
    <property type="match status" value="1"/>
</dbReference>
<name>A0A485L9S6_9STRA</name>
<reference evidence="4 5" key="1">
    <citation type="submission" date="2019-03" db="EMBL/GenBank/DDBJ databases">
        <authorList>
            <person name="Gaulin E."/>
            <person name="Dumas B."/>
        </authorList>
    </citation>
    <scope>NUCLEOTIDE SEQUENCE [LARGE SCALE GENOMIC DNA]</scope>
    <source>
        <strain evidence="4">CBS 568.67</strain>
    </source>
</reference>
<dbReference type="Proteomes" id="UP000332933">
    <property type="component" value="Unassembled WGS sequence"/>
</dbReference>
<protein>
    <submittedName>
        <fullName evidence="4">Aste57867_17513 protein</fullName>
    </submittedName>
</protein>
<feature type="chain" id="PRO_5033437465" evidence="1">
    <location>
        <begin position="24"/>
        <end position="386"/>
    </location>
</feature>
<dbReference type="InterPro" id="IPR051681">
    <property type="entry name" value="Ser/Thr_Kinases-Pseudokinases"/>
</dbReference>